<sequence>MLAEAPFRDLRSRAMLEGIPKRFAATGPVLITSGGDACPVGFEPVPAVPSASALQARRVVIAGVFSSRIQLERALYVAGQAQAAGAALETHCLSIMDDAARPEPPTGIAVLDTLPAVEVREYRTADVLLMWRVAAPVRITPYPEKDIEPDAAFGAELPAGPLLGLGILGGADVQRDIAAHGEALKTLFAEARDWPVVALAAEGPGAPTYEMRGTQHFARAVLPDARWLARADGRAVLDDITPARLKALVATCAMVVTNQDTIAAFAIASGVPVLGIKLGSDRRIATCMSTLANELPPGSELIVGPRYVQPTD</sequence>
<dbReference type="EMBL" id="QGNA01000006">
    <property type="protein sequence ID" value="PWS34592.1"/>
    <property type="molecule type" value="Genomic_DNA"/>
</dbReference>
<keyword evidence="2" id="KW-1185">Reference proteome</keyword>
<dbReference type="Proteomes" id="UP000245765">
    <property type="component" value="Unassembled WGS sequence"/>
</dbReference>
<organism evidence="1 2">
    <name type="scientific">Falsiroseomonas bella</name>
    <dbReference type="NCBI Taxonomy" id="2184016"/>
    <lineage>
        <taxon>Bacteria</taxon>
        <taxon>Pseudomonadati</taxon>
        <taxon>Pseudomonadota</taxon>
        <taxon>Alphaproteobacteria</taxon>
        <taxon>Acetobacterales</taxon>
        <taxon>Roseomonadaceae</taxon>
        <taxon>Falsiroseomonas</taxon>
    </lineage>
</organism>
<dbReference type="RefSeq" id="WP_158287887.1">
    <property type="nucleotide sequence ID" value="NZ_QGNA01000006.1"/>
</dbReference>
<evidence type="ECO:0000313" key="2">
    <source>
        <dbReference type="Proteomes" id="UP000245765"/>
    </source>
</evidence>
<gene>
    <name evidence="1" type="ORF">DFH01_23955</name>
</gene>
<protein>
    <submittedName>
        <fullName evidence="1">Uncharacterized protein</fullName>
    </submittedName>
</protein>
<name>A0A317F7Z5_9PROT</name>
<reference evidence="2" key="1">
    <citation type="submission" date="2018-05" db="EMBL/GenBank/DDBJ databases">
        <authorList>
            <person name="Du Z."/>
            <person name="Wang X."/>
        </authorList>
    </citation>
    <scope>NUCLEOTIDE SEQUENCE [LARGE SCALE GENOMIC DNA]</scope>
    <source>
        <strain evidence="2">CQN31</strain>
    </source>
</reference>
<comment type="caution">
    <text evidence="1">The sequence shown here is derived from an EMBL/GenBank/DDBJ whole genome shotgun (WGS) entry which is preliminary data.</text>
</comment>
<dbReference type="OrthoDB" id="7259561at2"/>
<evidence type="ECO:0000313" key="1">
    <source>
        <dbReference type="EMBL" id="PWS34592.1"/>
    </source>
</evidence>
<dbReference type="AlphaFoldDB" id="A0A317F7Z5"/>
<accession>A0A317F7Z5</accession>
<proteinExistence type="predicted"/>